<keyword evidence="5 6" id="KW-0472">Membrane</keyword>
<comment type="subcellular location">
    <subcellularLocation>
        <location evidence="1">Cell membrane</location>
        <topology evidence="1">Multi-pass membrane protein</topology>
    </subcellularLocation>
</comment>
<evidence type="ECO:0000256" key="2">
    <source>
        <dbReference type="ARBA" id="ARBA00022475"/>
    </source>
</evidence>
<evidence type="ECO:0000313" key="7">
    <source>
        <dbReference type="EMBL" id="AST92627.1"/>
    </source>
</evidence>
<keyword evidence="3 6" id="KW-0812">Transmembrane</keyword>
<reference evidence="7 8" key="1">
    <citation type="submission" date="2016-12" db="EMBL/GenBank/DDBJ databases">
        <title>The whole genome sequencing and assembly of Bacillus cohnii DSM 6307T strain.</title>
        <authorList>
            <person name="Lee Y.-J."/>
            <person name="Yi H."/>
            <person name="Bahn Y.-S."/>
            <person name="Kim J.F."/>
            <person name="Lee D.-W."/>
        </authorList>
    </citation>
    <scope>NUCLEOTIDE SEQUENCE [LARGE SCALE GENOMIC DNA]</scope>
    <source>
        <strain evidence="7 8">DSM 6307</strain>
    </source>
</reference>
<keyword evidence="2" id="KW-1003">Cell membrane</keyword>
<dbReference type="GO" id="GO:0005436">
    <property type="term" value="F:sodium:phosphate symporter activity"/>
    <property type="evidence" value="ECO:0007669"/>
    <property type="project" value="InterPro"/>
</dbReference>
<dbReference type="RefSeq" id="WP_066418644.1">
    <property type="nucleotide sequence ID" value="NZ_CP018866.1"/>
</dbReference>
<dbReference type="NCBIfam" id="TIGR00704">
    <property type="entry name" value="NaPi_cotrn_rel"/>
    <property type="match status" value="1"/>
</dbReference>
<dbReference type="PANTHER" id="PTHR10010">
    <property type="entry name" value="SOLUTE CARRIER FAMILY 34 SODIUM PHOSPHATE , MEMBER 2-RELATED"/>
    <property type="match status" value="1"/>
</dbReference>
<dbReference type="AlphaFoldDB" id="A0A223KTD3"/>
<dbReference type="EMBL" id="CP018866">
    <property type="protein sequence ID" value="AST92627.1"/>
    <property type="molecule type" value="Genomic_DNA"/>
</dbReference>
<accession>A0A223KTD3</accession>
<organism evidence="7 8">
    <name type="scientific">Sutcliffiella cohnii</name>
    <dbReference type="NCBI Taxonomy" id="33932"/>
    <lineage>
        <taxon>Bacteria</taxon>
        <taxon>Bacillati</taxon>
        <taxon>Bacillota</taxon>
        <taxon>Bacilli</taxon>
        <taxon>Bacillales</taxon>
        <taxon>Bacillaceae</taxon>
        <taxon>Sutcliffiella</taxon>
    </lineage>
</organism>
<feature type="transmembrane region" description="Helical" evidence="6">
    <location>
        <begin position="172"/>
        <end position="198"/>
    </location>
</feature>
<evidence type="ECO:0000256" key="6">
    <source>
        <dbReference type="SAM" id="Phobius"/>
    </source>
</evidence>
<feature type="transmembrane region" description="Helical" evidence="6">
    <location>
        <begin position="277"/>
        <end position="294"/>
    </location>
</feature>
<dbReference type="Proteomes" id="UP000215224">
    <property type="component" value="Chromosome"/>
</dbReference>
<proteinExistence type="predicted"/>
<keyword evidence="8" id="KW-1185">Reference proteome</keyword>
<name>A0A223KTD3_9BACI</name>
<feature type="transmembrane region" description="Helical" evidence="6">
    <location>
        <begin position="100"/>
        <end position="119"/>
    </location>
</feature>
<dbReference type="GO" id="GO:0005886">
    <property type="term" value="C:plasma membrane"/>
    <property type="evidence" value="ECO:0007669"/>
    <property type="project" value="UniProtKB-SubCell"/>
</dbReference>
<dbReference type="Pfam" id="PF02690">
    <property type="entry name" value="Na_Pi_cotrans"/>
    <property type="match status" value="2"/>
</dbReference>
<evidence type="ECO:0000313" key="8">
    <source>
        <dbReference type="Proteomes" id="UP000215224"/>
    </source>
</evidence>
<feature type="transmembrane region" description="Helical" evidence="6">
    <location>
        <begin position="237"/>
        <end position="257"/>
    </location>
</feature>
<dbReference type="KEGG" id="bcoh:BC6307_15665"/>
<sequence>MISIISLFAVFLAIFLFGMTSMRTGLYHLSENKLQGWLLAVTDKPWKGMLVGAGITAIIQSSSAVMVITIGLVAAGYLSFYQSIGVMLGTNIGTTITAELITFNIDSYIVPLLIVGVLLMISKKKVIFSIGTTLFGLGCLFVAMNGFEKLAFPLSVIPAVQSFILEANETVLFGAFIGTVLTAIIQSSTATIGISMSFLTNDILTIQTGIAIMLGANIGTCVTAILACIGSIKEAKLVAFAHVWLNVIGVLAFLPLINGMSDIVMNLASSPEVQLAHASLIFNVLCSVIALPLVKPFAKFVTKLHT</sequence>
<dbReference type="InterPro" id="IPR004633">
    <property type="entry name" value="NaPi_cotrn-rel/YqeW-like"/>
</dbReference>
<dbReference type="NCBIfam" id="NF037997">
    <property type="entry name" value="Na_Pi_symport"/>
    <property type="match status" value="1"/>
</dbReference>
<feature type="transmembrane region" description="Helical" evidence="6">
    <location>
        <begin position="50"/>
        <end position="80"/>
    </location>
</feature>
<feature type="transmembrane region" description="Helical" evidence="6">
    <location>
        <begin position="6"/>
        <end position="29"/>
    </location>
</feature>
<dbReference type="InterPro" id="IPR003841">
    <property type="entry name" value="Na/Pi_transpt"/>
</dbReference>
<feature type="transmembrane region" description="Helical" evidence="6">
    <location>
        <begin position="126"/>
        <end position="144"/>
    </location>
</feature>
<evidence type="ECO:0000256" key="4">
    <source>
        <dbReference type="ARBA" id="ARBA00022989"/>
    </source>
</evidence>
<dbReference type="PANTHER" id="PTHR10010:SF46">
    <property type="entry name" value="SODIUM-DEPENDENT PHOSPHATE TRANSPORT PROTEIN 2B"/>
    <property type="match status" value="1"/>
</dbReference>
<evidence type="ECO:0000256" key="1">
    <source>
        <dbReference type="ARBA" id="ARBA00004651"/>
    </source>
</evidence>
<dbReference type="GO" id="GO:0044341">
    <property type="term" value="P:sodium-dependent phosphate transport"/>
    <property type="evidence" value="ECO:0007669"/>
    <property type="project" value="InterPro"/>
</dbReference>
<keyword evidence="4 6" id="KW-1133">Transmembrane helix</keyword>
<feature type="transmembrane region" description="Helical" evidence="6">
    <location>
        <begin position="210"/>
        <end position="230"/>
    </location>
</feature>
<gene>
    <name evidence="7" type="ORF">BC6307_15665</name>
</gene>
<evidence type="ECO:0000256" key="3">
    <source>
        <dbReference type="ARBA" id="ARBA00022692"/>
    </source>
</evidence>
<protein>
    <submittedName>
        <fullName evidence="7">Na/Pi cotransporter</fullName>
    </submittedName>
</protein>
<evidence type="ECO:0000256" key="5">
    <source>
        <dbReference type="ARBA" id="ARBA00023136"/>
    </source>
</evidence>